<dbReference type="Gramene" id="OPUNC11G17520.1">
    <property type="protein sequence ID" value="OPUNC11G17520.1"/>
    <property type="gene ID" value="OPUNC11G17520"/>
</dbReference>
<evidence type="ECO:0000313" key="1">
    <source>
        <dbReference type="EnsemblPlants" id="OPUNC11G17520.1"/>
    </source>
</evidence>
<dbReference type="Proteomes" id="UP000026962">
    <property type="component" value="Chromosome 11"/>
</dbReference>
<dbReference type="AlphaFoldDB" id="A0A0E0MHK7"/>
<keyword evidence="2" id="KW-1185">Reference proteome</keyword>
<dbReference type="EnsemblPlants" id="OPUNC11G17520.1">
    <property type="protein sequence ID" value="OPUNC11G17520.1"/>
    <property type="gene ID" value="OPUNC11G17520"/>
</dbReference>
<sequence>MRKFLMAGGEMDDVVDAVVSHPAVRHVEDLRVAAVADDDRSSKEAAVWNNAVYVLTLVSLPSETLRVLDITGCKKLVLPARAAAAVAVAFPWLETLQLRYCDVRLKHLQRLIDAAPVLTTVHLESVYFNYVTNRFINGEEESEEEEFAGGDNGDTVEPRLLLRFPAATAIVLALCGSSSYNGSGAGGIGIDAPKLRSFKYIGLPRRFYLKSPAPEMTAVNLHFLDVVNDHQLKDDTTHANFWQFIGNFTNTKILKLKLHGDLDHLAITGKARRAELLRVFPNLDRLELDAVARPTIKKSSAAIAQLLRCCPALRDLSLKLNTTSSADSFCCHGGSQQDFDKSVDQFKRRKLNPTSTEVSLINGDTDHRCHDDEVSDIAALSRRSFTCLQSSLRRVRLKFQLDSCNCFGVRLVKFFAQNAMVLEEMCIDSGDRKLCEHMNLDVQRWVGADSTKISLKRKNFADSTWEFSRVYPGSAPELVTSSTSFTIFPLERFFAQNEMVLEEMCIDSGDRKLFEHMNLNVERWWEVVLVPCGLRRPGRLSREKLFVSVCFSPPQREIRLVRADRPRQCW</sequence>
<evidence type="ECO:0008006" key="3">
    <source>
        <dbReference type="Google" id="ProtNLM"/>
    </source>
</evidence>
<proteinExistence type="predicted"/>
<dbReference type="Gene3D" id="3.80.10.10">
    <property type="entry name" value="Ribonuclease Inhibitor"/>
    <property type="match status" value="1"/>
</dbReference>
<organism evidence="1">
    <name type="scientific">Oryza punctata</name>
    <name type="common">Red rice</name>
    <dbReference type="NCBI Taxonomy" id="4537"/>
    <lineage>
        <taxon>Eukaryota</taxon>
        <taxon>Viridiplantae</taxon>
        <taxon>Streptophyta</taxon>
        <taxon>Embryophyta</taxon>
        <taxon>Tracheophyta</taxon>
        <taxon>Spermatophyta</taxon>
        <taxon>Magnoliopsida</taxon>
        <taxon>Liliopsida</taxon>
        <taxon>Poales</taxon>
        <taxon>Poaceae</taxon>
        <taxon>BOP clade</taxon>
        <taxon>Oryzoideae</taxon>
        <taxon>Oryzeae</taxon>
        <taxon>Oryzinae</taxon>
        <taxon>Oryza</taxon>
    </lineage>
</organism>
<dbReference type="PANTHER" id="PTHR32141:SF26">
    <property type="entry name" value="OS08G0328600 PROTEIN"/>
    <property type="match status" value="1"/>
</dbReference>
<reference evidence="1" key="1">
    <citation type="submission" date="2015-04" db="UniProtKB">
        <authorList>
            <consortium name="EnsemblPlants"/>
        </authorList>
    </citation>
    <scope>IDENTIFICATION</scope>
</reference>
<dbReference type="OMA" id="EEMCIDS"/>
<dbReference type="InterPro" id="IPR055302">
    <property type="entry name" value="F-box_dom-containing"/>
</dbReference>
<evidence type="ECO:0000313" key="2">
    <source>
        <dbReference type="Proteomes" id="UP000026962"/>
    </source>
</evidence>
<dbReference type="HOGENOM" id="CLU_024602_2_0_1"/>
<dbReference type="SUPFAM" id="SSF52047">
    <property type="entry name" value="RNI-like"/>
    <property type="match status" value="1"/>
</dbReference>
<name>A0A0E0MHK7_ORYPU</name>
<dbReference type="PANTHER" id="PTHR32141">
    <property type="match status" value="1"/>
</dbReference>
<protein>
    <recommendedName>
        <fullName evidence="3">FBD domain-containing protein</fullName>
    </recommendedName>
</protein>
<reference evidence="1" key="2">
    <citation type="submission" date="2018-05" db="EMBL/GenBank/DDBJ databases">
        <title>OpunRS2 (Oryza punctata Reference Sequence Version 2).</title>
        <authorList>
            <person name="Zhang J."/>
            <person name="Kudrna D."/>
            <person name="Lee S."/>
            <person name="Talag J."/>
            <person name="Welchert J."/>
            <person name="Wing R.A."/>
        </authorList>
    </citation>
    <scope>NUCLEOTIDE SEQUENCE [LARGE SCALE GENOMIC DNA]</scope>
</reference>
<dbReference type="InterPro" id="IPR032675">
    <property type="entry name" value="LRR_dom_sf"/>
</dbReference>
<accession>A0A0E0MHK7</accession>